<keyword evidence="1" id="KW-0472">Membrane</keyword>
<sequence>MVVHRWQYRFQSSLHFDNTREIREGQGISIYFSPKPFHSFKKLLFSQFTFTKPIRILTICFAVFGIFLGLY</sequence>
<keyword evidence="1" id="KW-0812">Transmembrane</keyword>
<reference evidence="3" key="2">
    <citation type="submission" date="2014-02" db="EMBL/GenBank/DDBJ databases">
        <title>Complete Genome Sequence of Neisseria meningitides, serogroup A strain 510612.</title>
        <authorList>
            <person name="Zhang X."/>
            <person name="Zhang Y."/>
            <person name="Yang J."/>
            <person name="Zhu Y."/>
            <person name="Jin Q."/>
        </authorList>
    </citation>
    <scope>NUCLEOTIDE SEQUENCE</scope>
    <source>
        <strain evidence="3">NMA510612</strain>
    </source>
</reference>
<evidence type="ECO:0000256" key="1">
    <source>
        <dbReference type="SAM" id="Phobius"/>
    </source>
</evidence>
<evidence type="ECO:0000313" key="2">
    <source>
        <dbReference type="EMBL" id="AHW75173.1"/>
    </source>
</evidence>
<dbReference type="Proteomes" id="UP000023582">
    <property type="component" value="Chromosome"/>
</dbReference>
<organism evidence="2 3">
    <name type="scientific">Neisseria meningitidis</name>
    <dbReference type="NCBI Taxonomy" id="487"/>
    <lineage>
        <taxon>Bacteria</taxon>
        <taxon>Pseudomonadati</taxon>
        <taxon>Pseudomonadota</taxon>
        <taxon>Betaproteobacteria</taxon>
        <taxon>Neisseriales</taxon>
        <taxon>Neisseriaceae</taxon>
        <taxon>Neisseria</taxon>
    </lineage>
</organism>
<protein>
    <submittedName>
        <fullName evidence="2">Nucleosome assembly protein (NAP) family protein</fullName>
    </submittedName>
</protein>
<keyword evidence="1" id="KW-1133">Transmembrane helix</keyword>
<evidence type="ECO:0000313" key="3">
    <source>
        <dbReference type="Proteomes" id="UP000023582"/>
    </source>
</evidence>
<dbReference type="KEGG" id="nmx:NMA510612_0871"/>
<accession>X5F7N6</accession>
<reference evidence="2 3" key="1">
    <citation type="journal article" date="2014" name="Genome Announc.">
        <title>Complete Genome Sequence of Neisseria meningitidis Serogroup A Strain NMA510612, Isolated from a Patient with Bacterial Meningitis in China.</title>
        <authorList>
            <person name="Zhang Y."/>
            <person name="Yang J."/>
            <person name="Xu L."/>
            <person name="Zhu Y."/>
            <person name="Liu B."/>
            <person name="Shao Z."/>
            <person name="Zhang X."/>
            <person name="Jin Q."/>
        </authorList>
    </citation>
    <scope>NUCLEOTIDE SEQUENCE [LARGE SCALE GENOMIC DNA]</scope>
    <source>
        <strain evidence="3">NMA510612</strain>
    </source>
</reference>
<name>X5F7N6_NEIME</name>
<dbReference type="PATRIC" id="fig|487.517.peg.872"/>
<gene>
    <name evidence="2" type="ORF">NMA510612_0871</name>
</gene>
<proteinExistence type="predicted"/>
<dbReference type="EMBL" id="CP007524">
    <property type="protein sequence ID" value="AHW75173.1"/>
    <property type="molecule type" value="Genomic_DNA"/>
</dbReference>
<feature type="transmembrane region" description="Helical" evidence="1">
    <location>
        <begin position="53"/>
        <end position="70"/>
    </location>
</feature>
<dbReference type="AlphaFoldDB" id="X5F7N6"/>